<keyword evidence="9" id="KW-0862">Zinc</keyword>
<keyword evidence="11" id="KW-0482">Metalloprotease</keyword>
<dbReference type="GO" id="GO:0008235">
    <property type="term" value="F:metalloexopeptidase activity"/>
    <property type="evidence" value="ECO:0007669"/>
    <property type="project" value="InterPro"/>
</dbReference>
<evidence type="ECO:0000256" key="16">
    <source>
        <dbReference type="SAM" id="Phobius"/>
    </source>
</evidence>
<keyword evidence="8" id="KW-0256">Endoplasmic reticulum</keyword>
<protein>
    <recommendedName>
        <fullName evidence="14">FXNA-like protease</fullName>
    </recommendedName>
</protein>
<evidence type="ECO:0000256" key="3">
    <source>
        <dbReference type="ARBA" id="ARBA00010918"/>
    </source>
</evidence>
<feature type="transmembrane region" description="Helical" evidence="16">
    <location>
        <begin position="389"/>
        <end position="414"/>
    </location>
</feature>
<feature type="transmembrane region" description="Helical" evidence="16">
    <location>
        <begin position="39"/>
        <end position="58"/>
    </location>
</feature>
<keyword evidence="5 16" id="KW-0812">Transmembrane</keyword>
<evidence type="ECO:0000256" key="1">
    <source>
        <dbReference type="ARBA" id="ARBA00001947"/>
    </source>
</evidence>
<dbReference type="GO" id="GO:0005789">
    <property type="term" value="C:endoplasmic reticulum membrane"/>
    <property type="evidence" value="ECO:0007669"/>
    <property type="project" value="UniProtKB-SubCell"/>
</dbReference>
<evidence type="ECO:0000256" key="2">
    <source>
        <dbReference type="ARBA" id="ARBA00004477"/>
    </source>
</evidence>
<keyword evidence="6" id="KW-0479">Metal-binding</keyword>
<dbReference type="AlphaFoldDB" id="A0AAW2I972"/>
<dbReference type="Pfam" id="PF22248">
    <property type="entry name" value="ERMP1_C"/>
    <property type="match status" value="1"/>
</dbReference>
<feature type="transmembrane region" description="Helical" evidence="16">
    <location>
        <begin position="552"/>
        <end position="580"/>
    </location>
</feature>
<evidence type="ECO:0000256" key="10">
    <source>
        <dbReference type="ARBA" id="ARBA00022989"/>
    </source>
</evidence>
<evidence type="ECO:0000256" key="12">
    <source>
        <dbReference type="ARBA" id="ARBA00023136"/>
    </source>
</evidence>
<evidence type="ECO:0000256" key="14">
    <source>
        <dbReference type="ARBA" id="ARBA00078796"/>
    </source>
</evidence>
<feature type="transmembrane region" description="Helical" evidence="16">
    <location>
        <begin position="592"/>
        <end position="614"/>
    </location>
</feature>
<feature type="domain" description="Endoplasmic reticulum metallopeptidase 1/1-A TM" evidence="19">
    <location>
        <begin position="421"/>
        <end position="637"/>
    </location>
</feature>
<evidence type="ECO:0000256" key="15">
    <source>
        <dbReference type="SAM" id="MobiDB-lite"/>
    </source>
</evidence>
<organism evidence="20">
    <name type="scientific">Menopon gallinae</name>
    <name type="common">poultry shaft louse</name>
    <dbReference type="NCBI Taxonomy" id="328185"/>
    <lineage>
        <taxon>Eukaryota</taxon>
        <taxon>Metazoa</taxon>
        <taxon>Ecdysozoa</taxon>
        <taxon>Arthropoda</taxon>
        <taxon>Hexapoda</taxon>
        <taxon>Insecta</taxon>
        <taxon>Pterygota</taxon>
        <taxon>Neoptera</taxon>
        <taxon>Paraneoptera</taxon>
        <taxon>Psocodea</taxon>
        <taxon>Troctomorpha</taxon>
        <taxon>Phthiraptera</taxon>
        <taxon>Amblycera</taxon>
        <taxon>Menoponidae</taxon>
        <taxon>Menopon</taxon>
    </lineage>
</organism>
<evidence type="ECO:0000256" key="6">
    <source>
        <dbReference type="ARBA" id="ARBA00022723"/>
    </source>
</evidence>
<comment type="cofactor">
    <cofactor evidence="1">
        <name>Zn(2+)</name>
        <dbReference type="ChEBI" id="CHEBI:29105"/>
    </cofactor>
</comment>
<proteinExistence type="inferred from homology"/>
<evidence type="ECO:0000256" key="13">
    <source>
        <dbReference type="ARBA" id="ARBA00023180"/>
    </source>
</evidence>
<keyword evidence="12 16" id="KW-0472">Membrane</keyword>
<dbReference type="InterPro" id="IPR053974">
    <property type="entry name" value="ERMP1_1-A_TM"/>
</dbReference>
<keyword evidence="13" id="KW-0325">Glycoprotein</keyword>
<feature type="transmembrane region" description="Helical" evidence="16">
    <location>
        <begin position="621"/>
        <end position="642"/>
    </location>
</feature>
<feature type="transmembrane region" description="Helical" evidence="16">
    <location>
        <begin position="426"/>
        <end position="445"/>
    </location>
</feature>
<evidence type="ECO:0000256" key="8">
    <source>
        <dbReference type="ARBA" id="ARBA00022824"/>
    </source>
</evidence>
<dbReference type="GO" id="GO:0046872">
    <property type="term" value="F:metal ion binding"/>
    <property type="evidence" value="ECO:0007669"/>
    <property type="project" value="UniProtKB-KW"/>
</dbReference>
<feature type="domain" description="Peptidase M28" evidence="17">
    <location>
        <begin position="157"/>
        <end position="350"/>
    </location>
</feature>
<dbReference type="CDD" id="cd03875">
    <property type="entry name" value="M28_Fxna_like"/>
    <property type="match status" value="1"/>
</dbReference>
<dbReference type="Gene3D" id="3.40.630.10">
    <property type="entry name" value="Zn peptidases"/>
    <property type="match status" value="1"/>
</dbReference>
<dbReference type="PANTHER" id="PTHR12147:SF22">
    <property type="entry name" value="ENDOPLASMIC RETICULUM METALLOPEPTIDASE 1"/>
    <property type="match status" value="1"/>
</dbReference>
<dbReference type="InterPro" id="IPR048024">
    <property type="entry name" value="Fxna-like_M28_dom"/>
</dbReference>
<gene>
    <name evidence="20" type="ORF">PYX00_000248</name>
</gene>
<feature type="region of interest" description="Disordered" evidence="15">
    <location>
        <begin position="1"/>
        <end position="32"/>
    </location>
</feature>
<feature type="transmembrane region" description="Helical" evidence="16">
    <location>
        <begin position="465"/>
        <end position="484"/>
    </location>
</feature>
<dbReference type="InterPro" id="IPR045175">
    <property type="entry name" value="M28_fam"/>
</dbReference>
<evidence type="ECO:0000256" key="4">
    <source>
        <dbReference type="ARBA" id="ARBA00022670"/>
    </source>
</evidence>
<evidence type="ECO:0000259" key="18">
    <source>
        <dbReference type="Pfam" id="PF22248"/>
    </source>
</evidence>
<evidence type="ECO:0000259" key="19">
    <source>
        <dbReference type="Pfam" id="PF22249"/>
    </source>
</evidence>
<name>A0AAW2I972_9NEOP</name>
<dbReference type="EMBL" id="JARGDH010000001">
    <property type="protein sequence ID" value="KAL0278421.1"/>
    <property type="molecule type" value="Genomic_DNA"/>
</dbReference>
<dbReference type="InterPro" id="IPR007484">
    <property type="entry name" value="Peptidase_M28"/>
</dbReference>
<keyword evidence="4" id="KW-0645">Protease</keyword>
<dbReference type="Pfam" id="PF22249">
    <property type="entry name" value="ERMP1-TM"/>
    <property type="match status" value="1"/>
</dbReference>
<evidence type="ECO:0000256" key="7">
    <source>
        <dbReference type="ARBA" id="ARBA00022801"/>
    </source>
</evidence>
<evidence type="ECO:0000313" key="20">
    <source>
        <dbReference type="EMBL" id="KAL0278421.1"/>
    </source>
</evidence>
<evidence type="ECO:0000259" key="17">
    <source>
        <dbReference type="Pfam" id="PF04389"/>
    </source>
</evidence>
<keyword evidence="7" id="KW-0378">Hydrolase</keyword>
<dbReference type="InterPro" id="IPR053973">
    <property type="entry name" value="ERMP1-like_C"/>
</dbReference>
<comment type="similarity">
    <text evidence="3">Belongs to the peptidase M28 family.</text>
</comment>
<feature type="transmembrane region" description="Helical" evidence="16">
    <location>
        <begin position="523"/>
        <end position="540"/>
    </location>
</feature>
<comment type="subcellular location">
    <subcellularLocation>
        <location evidence="2">Endoplasmic reticulum membrane</location>
        <topology evidence="2">Multi-pass membrane protein</topology>
    </subcellularLocation>
</comment>
<dbReference type="Pfam" id="PF04389">
    <property type="entry name" value="Peptidase_M28"/>
    <property type="match status" value="1"/>
</dbReference>
<comment type="caution">
    <text evidence="20">The sequence shown here is derived from an EMBL/GenBank/DDBJ whole genome shotgun (WGS) entry which is preliminary data.</text>
</comment>
<dbReference type="PANTHER" id="PTHR12147">
    <property type="entry name" value="METALLOPEPTIDASE M28 FAMILY MEMBER"/>
    <property type="match status" value="1"/>
</dbReference>
<dbReference type="GO" id="GO:0006508">
    <property type="term" value="P:proteolysis"/>
    <property type="evidence" value="ECO:0007669"/>
    <property type="project" value="UniProtKB-KW"/>
</dbReference>
<feature type="transmembrane region" description="Helical" evidence="16">
    <location>
        <begin position="496"/>
        <end position="517"/>
    </location>
</feature>
<dbReference type="FunFam" id="3.40.630.10:FF:000008">
    <property type="entry name" value="Endoplasmic reticulum metallopeptidase 1"/>
    <property type="match status" value="1"/>
</dbReference>
<evidence type="ECO:0000256" key="11">
    <source>
        <dbReference type="ARBA" id="ARBA00023049"/>
    </source>
</evidence>
<accession>A0AAW2I972</accession>
<evidence type="ECO:0000256" key="5">
    <source>
        <dbReference type="ARBA" id="ARBA00022692"/>
    </source>
</evidence>
<dbReference type="SUPFAM" id="SSF53187">
    <property type="entry name" value="Zn-dependent exopeptidases"/>
    <property type="match status" value="1"/>
</dbReference>
<keyword evidence="10 16" id="KW-1133">Transmembrane helix</keyword>
<feature type="domain" description="Endoplasmic reticulum metallopeptidase 1-like C-terminal" evidence="18">
    <location>
        <begin position="653"/>
        <end position="882"/>
    </location>
</feature>
<evidence type="ECO:0000256" key="9">
    <source>
        <dbReference type="ARBA" id="ARBA00022833"/>
    </source>
</evidence>
<sequence length="884" mass="99254">MESLQNVRQRKGKKPAQDPVFGEPYQKSEQKGKDGLPNVVGYVFLFIGILAIPLVWHIDCRLPDQVTVDDEYVQTDRFIGQRAEAFLKRLTGIGTKVVGSYENEILAVDLLKREISFIVQQRNKIHEIETDIQKPTGSFYLLLKHHGFRSYYANIQNIVVRLSSRNSTSNSVLLNCHYDTVPESPGASDNGLNCAVLLEILTKLSRSKEPLLNTVIFLFNGAEENPLQASHGFITQHKWSKDVKVLINLDSGGAGGGEILFQTTPTFPWLAETYARVVPYPYGGVHGEEMFQSGLIPSDTDFRIFRDFGKVPGLDMAHAQNGYVYHTKFDTMDFIAPGVYQNTGDNILALTKAFASAEELDNMDELESSDSRVVYFDVFRKFMVVYSEFFASVVNTVTILISVFTACRTFTIILDKPRPVRQIAETVGLQLMSLLLAMAMIVLVAKVLDSSNSSMSWYKRSWLLLPLYVFPFILGASVPPLLALAYKRGAKGSETAVQFISANQLIWSILLLAGTFIKIRSSFIIMVMLLPSSVAAAVTTPPRSYFSPTIYLIANIVCTIPSFLFVMLTGTRAVIILIPMAGRMGPQTQPEMIIGGLVGLFALLTISYWIPLILKLRTPKVFLIVLCIVHLLTMIAVMWTPYGFPYSGDVTKPAFQRFYILHCERTFHDSKGNVRKSDSGFFVHSLDRNNIEYVMKKVPELQTARSASSECISELNCGAPVFTSRYISSVPFGYWVESYAPVVHHPTNLVVISQVPLDVRTRRINFALTGPDHITILTSPRMGVDLVGWSFDDGEPKSAVKWGERDTYMIYYSHGLMGGTFEFSLDLEVDQEMVVSDSVLDIAVIGHYMHDKQDRTEEFTEFLEKFPNWAHLTAWTTTYKSWAI</sequence>
<reference evidence="20" key="1">
    <citation type="journal article" date="2024" name="Gigascience">
        <title>Chromosome-level genome of the poultry shaft louse Menopon gallinae provides insight into the host-switching and adaptive evolution of parasitic lice.</title>
        <authorList>
            <person name="Xu Y."/>
            <person name="Ma L."/>
            <person name="Liu S."/>
            <person name="Liang Y."/>
            <person name="Liu Q."/>
            <person name="He Z."/>
            <person name="Tian L."/>
            <person name="Duan Y."/>
            <person name="Cai W."/>
            <person name="Li H."/>
            <person name="Song F."/>
        </authorList>
    </citation>
    <scope>NUCLEOTIDE SEQUENCE</scope>
    <source>
        <strain evidence="20">Cailab_2023a</strain>
    </source>
</reference>